<name>A0A8X7TDZ6_BRACI</name>
<organism evidence="2 3">
    <name type="scientific">Brassica carinata</name>
    <name type="common">Ethiopian mustard</name>
    <name type="synonym">Abyssinian cabbage</name>
    <dbReference type="NCBI Taxonomy" id="52824"/>
    <lineage>
        <taxon>Eukaryota</taxon>
        <taxon>Viridiplantae</taxon>
        <taxon>Streptophyta</taxon>
        <taxon>Embryophyta</taxon>
        <taxon>Tracheophyta</taxon>
        <taxon>Spermatophyta</taxon>
        <taxon>Magnoliopsida</taxon>
        <taxon>eudicotyledons</taxon>
        <taxon>Gunneridae</taxon>
        <taxon>Pentapetalae</taxon>
        <taxon>rosids</taxon>
        <taxon>malvids</taxon>
        <taxon>Brassicales</taxon>
        <taxon>Brassicaceae</taxon>
        <taxon>Brassiceae</taxon>
        <taxon>Brassica</taxon>
    </lineage>
</organism>
<dbReference type="InterPro" id="IPR001810">
    <property type="entry name" value="F-box_dom"/>
</dbReference>
<dbReference type="Pfam" id="PF00646">
    <property type="entry name" value="F-box"/>
    <property type="match status" value="1"/>
</dbReference>
<dbReference type="AlphaFoldDB" id="A0A8X7TDZ6"/>
<dbReference type="SUPFAM" id="SSF81383">
    <property type="entry name" value="F-box domain"/>
    <property type="match status" value="1"/>
</dbReference>
<accession>A0A8X7TDZ6</accession>
<dbReference type="InterPro" id="IPR017451">
    <property type="entry name" value="F-box-assoc_interact_dom"/>
</dbReference>
<comment type="caution">
    <text evidence="2">The sequence shown here is derived from an EMBL/GenBank/DDBJ whole genome shotgun (WGS) entry which is preliminary data.</text>
</comment>
<dbReference type="InterPro" id="IPR013187">
    <property type="entry name" value="F-box-assoc_dom_typ3"/>
</dbReference>
<dbReference type="PROSITE" id="PS50181">
    <property type="entry name" value="FBOX"/>
    <property type="match status" value="1"/>
</dbReference>
<dbReference type="SMART" id="SM00256">
    <property type="entry name" value="FBOX"/>
    <property type="match status" value="1"/>
</dbReference>
<dbReference type="PANTHER" id="PTHR31111:SF128">
    <property type="entry name" value="F-BOX DOMAIN-CONTAINING PROTEIN"/>
    <property type="match status" value="1"/>
</dbReference>
<dbReference type="EMBL" id="JAAMPC010001631">
    <property type="protein sequence ID" value="KAG2238217.1"/>
    <property type="molecule type" value="Genomic_DNA"/>
</dbReference>
<reference evidence="2 3" key="1">
    <citation type="submission" date="2020-02" db="EMBL/GenBank/DDBJ databases">
        <authorList>
            <person name="Ma Q."/>
            <person name="Huang Y."/>
            <person name="Song X."/>
            <person name="Pei D."/>
        </authorList>
    </citation>
    <scope>NUCLEOTIDE SEQUENCE [LARGE SCALE GENOMIC DNA]</scope>
    <source>
        <strain evidence="2">Sxm20200214</strain>
        <tissue evidence="2">Leaf</tissue>
    </source>
</reference>
<protein>
    <recommendedName>
        <fullName evidence="1">F-box domain-containing protein</fullName>
    </recommendedName>
</protein>
<gene>
    <name evidence="2" type="ORF">Bca52824_092528</name>
</gene>
<dbReference type="InterPro" id="IPR036047">
    <property type="entry name" value="F-box-like_dom_sf"/>
</dbReference>
<dbReference type="OrthoDB" id="1084644at2759"/>
<keyword evidence="3" id="KW-1185">Reference proteome</keyword>
<dbReference type="Proteomes" id="UP000886595">
    <property type="component" value="Unassembled WGS sequence"/>
</dbReference>
<proteinExistence type="predicted"/>
<dbReference type="NCBIfam" id="TIGR01640">
    <property type="entry name" value="F_box_assoc_1"/>
    <property type="match status" value="1"/>
</dbReference>
<evidence type="ECO:0000313" key="2">
    <source>
        <dbReference type="EMBL" id="KAG2238217.1"/>
    </source>
</evidence>
<sequence length="432" mass="49896">MSTGEENFIPIPNDLIVDILSRLPAESVARCRCLSKLWESILHRPYFTELFLTRSRARPRILFALKREGASSFYSLPQRRHDLHHDKASLPLVAYPDFHIKFPKDIYPEYNGFTSGLIYFSSTPRISLESQDGTVICEPRTGQYATLPKLLRYGKTFLGFDPIGKQFKVLFMDHTDCSTRCSDVHRILTLGNGMMEWRKIICSCPLFHHVRDEGICINGILYFSASQRYYLPCDVKLVCFDVRSEKFKSIDVEWDSSWYVKLVNYRGKLGMITWKGMYELSLSVLEDVERQEWSKHVYTLPENDILDSFKYSIAGVTATGEIVFSRIYTRGPFYVVYFSLESNTLQSVEIRGLESDHRVCAYVDLVEDLNVNDARYLKSSPRLNVITIRPKPQERTSVPSVKNKQSTSLLVQNKQSTTLLQNKYDMLANLDD</sequence>
<feature type="domain" description="F-box" evidence="1">
    <location>
        <begin position="5"/>
        <end position="54"/>
    </location>
</feature>
<evidence type="ECO:0000259" key="1">
    <source>
        <dbReference type="PROSITE" id="PS50181"/>
    </source>
</evidence>
<dbReference type="Gene3D" id="1.20.1280.50">
    <property type="match status" value="1"/>
</dbReference>
<dbReference type="CDD" id="cd22157">
    <property type="entry name" value="F-box_AtFBW1-like"/>
    <property type="match status" value="1"/>
</dbReference>
<dbReference type="PANTHER" id="PTHR31111">
    <property type="entry name" value="BNAA05G37150D PROTEIN-RELATED"/>
    <property type="match status" value="1"/>
</dbReference>
<evidence type="ECO:0000313" key="3">
    <source>
        <dbReference type="Proteomes" id="UP000886595"/>
    </source>
</evidence>
<dbReference type="Pfam" id="PF08268">
    <property type="entry name" value="FBA_3"/>
    <property type="match status" value="1"/>
</dbReference>